<dbReference type="SMART" id="SM00271">
    <property type="entry name" value="DnaJ"/>
    <property type="match status" value="1"/>
</dbReference>
<dbReference type="PRINTS" id="PR00625">
    <property type="entry name" value="JDOMAIN"/>
</dbReference>
<accession>A0A0C9U150</accession>
<dbReference type="Proteomes" id="UP000053647">
    <property type="component" value="Unassembled WGS sequence"/>
</dbReference>
<evidence type="ECO:0000313" key="3">
    <source>
        <dbReference type="EMBL" id="KIJ13457.1"/>
    </source>
</evidence>
<evidence type="ECO:0000256" key="1">
    <source>
        <dbReference type="SAM" id="MobiDB-lite"/>
    </source>
</evidence>
<dbReference type="SUPFAM" id="SSF46565">
    <property type="entry name" value="Chaperone J-domain"/>
    <property type="match status" value="1"/>
</dbReference>
<dbReference type="CDD" id="cd06257">
    <property type="entry name" value="DnaJ"/>
    <property type="match status" value="1"/>
</dbReference>
<name>A0A0C9U150_PAXIN</name>
<reference evidence="4" key="2">
    <citation type="submission" date="2015-01" db="EMBL/GenBank/DDBJ databases">
        <title>Evolutionary Origins and Diversification of the Mycorrhizal Mutualists.</title>
        <authorList>
            <consortium name="DOE Joint Genome Institute"/>
            <consortium name="Mycorrhizal Genomics Consortium"/>
            <person name="Kohler A."/>
            <person name="Kuo A."/>
            <person name="Nagy L.G."/>
            <person name="Floudas D."/>
            <person name="Copeland A."/>
            <person name="Barry K.W."/>
            <person name="Cichocki N."/>
            <person name="Veneault-Fourrey C."/>
            <person name="LaButti K."/>
            <person name="Lindquist E.A."/>
            <person name="Lipzen A."/>
            <person name="Lundell T."/>
            <person name="Morin E."/>
            <person name="Murat C."/>
            <person name="Riley R."/>
            <person name="Ohm R."/>
            <person name="Sun H."/>
            <person name="Tunlid A."/>
            <person name="Henrissat B."/>
            <person name="Grigoriev I.V."/>
            <person name="Hibbett D.S."/>
            <person name="Martin F."/>
        </authorList>
    </citation>
    <scope>NUCLEOTIDE SEQUENCE [LARGE SCALE GENOMIC DNA]</scope>
    <source>
        <strain evidence="4">ATCC 200175</strain>
    </source>
</reference>
<dbReference type="InterPro" id="IPR001623">
    <property type="entry name" value="DnaJ_domain"/>
</dbReference>
<dbReference type="OrthoDB" id="342454at2759"/>
<reference evidence="3 4" key="1">
    <citation type="submission" date="2014-06" db="EMBL/GenBank/DDBJ databases">
        <authorList>
            <consortium name="DOE Joint Genome Institute"/>
            <person name="Kuo A."/>
            <person name="Kohler A."/>
            <person name="Nagy L.G."/>
            <person name="Floudas D."/>
            <person name="Copeland A."/>
            <person name="Barry K.W."/>
            <person name="Cichocki N."/>
            <person name="Veneault-Fourrey C."/>
            <person name="LaButti K."/>
            <person name="Lindquist E.A."/>
            <person name="Lipzen A."/>
            <person name="Lundell T."/>
            <person name="Morin E."/>
            <person name="Murat C."/>
            <person name="Sun H."/>
            <person name="Tunlid A."/>
            <person name="Henrissat B."/>
            <person name="Grigoriev I.V."/>
            <person name="Hibbett D.S."/>
            <person name="Martin F."/>
            <person name="Nordberg H.P."/>
            <person name="Cantor M.N."/>
            <person name="Hua S.X."/>
        </authorList>
    </citation>
    <scope>NUCLEOTIDE SEQUENCE [LARGE SCALE GENOMIC DNA]</scope>
    <source>
        <strain evidence="3 4">ATCC 200175</strain>
    </source>
</reference>
<feature type="region of interest" description="Disordered" evidence="1">
    <location>
        <begin position="1"/>
        <end position="31"/>
    </location>
</feature>
<feature type="compositionally biased region" description="Low complexity" evidence="1">
    <location>
        <begin position="1"/>
        <end position="16"/>
    </location>
</feature>
<protein>
    <recommendedName>
        <fullName evidence="2">J domain-containing protein</fullName>
    </recommendedName>
</protein>
<dbReference type="InterPro" id="IPR036869">
    <property type="entry name" value="J_dom_sf"/>
</dbReference>
<evidence type="ECO:0000259" key="2">
    <source>
        <dbReference type="PROSITE" id="PS50076"/>
    </source>
</evidence>
<gene>
    <name evidence="3" type="ORF">PAXINDRAFT_100703</name>
</gene>
<proteinExistence type="predicted"/>
<feature type="region of interest" description="Disordered" evidence="1">
    <location>
        <begin position="199"/>
        <end position="250"/>
    </location>
</feature>
<evidence type="ECO:0000313" key="4">
    <source>
        <dbReference type="Proteomes" id="UP000053647"/>
    </source>
</evidence>
<dbReference type="PANTHER" id="PTHR46620:SF1">
    <property type="entry name" value="J DOMAIN-CONTAINING PROTEIN SPF31"/>
    <property type="match status" value="1"/>
</dbReference>
<dbReference type="EMBL" id="KN819352">
    <property type="protein sequence ID" value="KIJ13457.1"/>
    <property type="molecule type" value="Genomic_DNA"/>
</dbReference>
<dbReference type="Pfam" id="PF00226">
    <property type="entry name" value="DnaJ"/>
    <property type="match status" value="1"/>
</dbReference>
<feature type="compositionally biased region" description="Basic and acidic residues" evidence="1">
    <location>
        <begin position="199"/>
        <end position="230"/>
    </location>
</feature>
<dbReference type="PANTHER" id="PTHR46620">
    <property type="entry name" value="J DOMAIN-CONTAINING PROTEIN SPF31"/>
    <property type="match status" value="1"/>
</dbReference>
<sequence>MSASTPAPASSKSTPRPSGPQASSSSTPADLELEQLLSREASAFQRELEVERILKAFKLNPYDILGLDETAKPEDIKRKYRQLSLFIHPDKTPHPRASDAFDILKKAEAELSETTKRVELDATIASARSTLLRSLSLPPNLTDDDPRIKNLASDPTMVAQGLTTPWKLMLREKVKEVLIDEELRRRKAIKMNLANEGLEARKKEEEVASRKRKAEEDKTWEETRESRVDSWRSFNNTSKKKKKSKIAILG</sequence>
<organism evidence="3 4">
    <name type="scientific">Paxillus involutus ATCC 200175</name>
    <dbReference type="NCBI Taxonomy" id="664439"/>
    <lineage>
        <taxon>Eukaryota</taxon>
        <taxon>Fungi</taxon>
        <taxon>Dikarya</taxon>
        <taxon>Basidiomycota</taxon>
        <taxon>Agaricomycotina</taxon>
        <taxon>Agaricomycetes</taxon>
        <taxon>Agaricomycetidae</taxon>
        <taxon>Boletales</taxon>
        <taxon>Paxilineae</taxon>
        <taxon>Paxillaceae</taxon>
        <taxon>Paxillus</taxon>
    </lineage>
</organism>
<keyword evidence="4" id="KW-1185">Reference proteome</keyword>
<dbReference type="PROSITE" id="PS50076">
    <property type="entry name" value="DNAJ_2"/>
    <property type="match status" value="1"/>
</dbReference>
<feature type="domain" description="J" evidence="2">
    <location>
        <begin position="60"/>
        <end position="124"/>
    </location>
</feature>
<dbReference type="HOGENOM" id="CLU_070940_1_0_1"/>
<feature type="compositionally biased region" description="Basic residues" evidence="1">
    <location>
        <begin position="238"/>
        <end position="250"/>
    </location>
</feature>
<dbReference type="Gene3D" id="1.10.287.110">
    <property type="entry name" value="DnaJ domain"/>
    <property type="match status" value="1"/>
</dbReference>
<dbReference type="AlphaFoldDB" id="A0A0C9U150"/>